<keyword evidence="3" id="KW-1185">Reference proteome</keyword>
<accession>A0A842IY01</accession>
<evidence type="ECO:0000313" key="3">
    <source>
        <dbReference type="Proteomes" id="UP000533900"/>
    </source>
</evidence>
<organism evidence="2 3">
    <name type="scientific">Winogradskyella flava</name>
    <dbReference type="NCBI Taxonomy" id="1884876"/>
    <lineage>
        <taxon>Bacteria</taxon>
        <taxon>Pseudomonadati</taxon>
        <taxon>Bacteroidota</taxon>
        <taxon>Flavobacteriia</taxon>
        <taxon>Flavobacteriales</taxon>
        <taxon>Flavobacteriaceae</taxon>
        <taxon>Winogradskyella</taxon>
    </lineage>
</organism>
<dbReference type="Gene3D" id="2.60.120.430">
    <property type="entry name" value="Galactose-binding lectin"/>
    <property type="match status" value="1"/>
</dbReference>
<dbReference type="AlphaFoldDB" id="A0A842IY01"/>
<dbReference type="InterPro" id="IPR008979">
    <property type="entry name" value="Galactose-bd-like_sf"/>
</dbReference>
<dbReference type="SUPFAM" id="SSF49785">
    <property type="entry name" value="Galactose-binding domain-like"/>
    <property type="match status" value="1"/>
</dbReference>
<name>A0A842IY01_9FLAO</name>
<feature type="domain" description="Glycoside hydrolase family 2 catalytic" evidence="1">
    <location>
        <begin position="58"/>
        <end position="236"/>
    </location>
</feature>
<protein>
    <recommendedName>
        <fullName evidence="1">Glycoside hydrolase family 2 catalytic domain-containing protein</fullName>
    </recommendedName>
</protein>
<dbReference type="EMBL" id="JACLCP010000004">
    <property type="protein sequence ID" value="MBC2846157.1"/>
    <property type="molecule type" value="Genomic_DNA"/>
</dbReference>
<dbReference type="RefSeq" id="WP_185789867.1">
    <property type="nucleotide sequence ID" value="NZ_JACLCP010000004.1"/>
</dbReference>
<evidence type="ECO:0000313" key="2">
    <source>
        <dbReference type="EMBL" id="MBC2846157.1"/>
    </source>
</evidence>
<dbReference type="InterPro" id="IPR017853">
    <property type="entry name" value="GH"/>
</dbReference>
<dbReference type="Proteomes" id="UP000533900">
    <property type="component" value="Unassembled WGS sequence"/>
</dbReference>
<evidence type="ECO:0000259" key="1">
    <source>
        <dbReference type="Pfam" id="PF02836"/>
    </source>
</evidence>
<dbReference type="Gene3D" id="3.20.20.80">
    <property type="entry name" value="Glycosidases"/>
    <property type="match status" value="1"/>
</dbReference>
<proteinExistence type="predicted"/>
<dbReference type="GO" id="GO:0004553">
    <property type="term" value="F:hydrolase activity, hydrolyzing O-glycosyl compounds"/>
    <property type="evidence" value="ECO:0007669"/>
    <property type="project" value="InterPro"/>
</dbReference>
<dbReference type="InterPro" id="IPR006103">
    <property type="entry name" value="Glyco_hydro_2_cat"/>
</dbReference>
<dbReference type="GO" id="GO:0005975">
    <property type="term" value="P:carbohydrate metabolic process"/>
    <property type="evidence" value="ECO:0007669"/>
    <property type="project" value="InterPro"/>
</dbReference>
<gene>
    <name evidence="2" type="ORF">H7F21_13700</name>
</gene>
<dbReference type="SUPFAM" id="SSF51445">
    <property type="entry name" value="(Trans)glycosidases"/>
    <property type="match status" value="1"/>
</dbReference>
<dbReference type="Pfam" id="PF02836">
    <property type="entry name" value="Glyco_hydro_2_C"/>
    <property type="match status" value="1"/>
</dbReference>
<sequence>MRLFAILVFISLFSFSQTQIEKIQNNWILKVDGQPFDIKGVTFGYDKDVKNYDTYFEDLESLGVNTIRTWSTGKNTLQLLDAAEKHGFKVMVGIWMRHGRPGMEDDDHFDYLKDKEGMEAMYTTSIKTVETYKNHPAVLTWGVANEVYINTATDEEKLAYSKFLERVCSNIKALDPNHPITSIEAWTFGLEWWQKYVPSIDIYGLNSYGVGVNFLQDEMDKRNIDKPYIITEFGVTGEWDLPSDKNGIKIEPSDSEKYETIVKGYREWISNKPSCLGVYVFHYNNGPEFGSVWLATHVNSYTRPPYWAIREAFTGKKPRNNVPKVDAFVLPDGEFKSGTWISVELMVSDVENEKLDVSFSYNQRTGSRKRRNQILTLNHRGNLSDGFEVQLPEEDGAIKIYVNVKDSYNNLGIASSSIQVIDEKAKAIVYKVPKVDLPFYVYKESEDLSYFPSGYMGNYKALNVDLNHTNDVYSGETAIRITYKERSGWYGIAFVDPANDWGDILGGYNISEAKTFSFWAKSKFDGVVAKLGFGLIDNDKPFPDTAIKSVEIKLTSEWKKYTIKTKRLDLSCIRSGLVLFASSYGHPQTIYIDDVVFE</sequence>
<comment type="caution">
    <text evidence="2">The sequence shown here is derived from an EMBL/GenBank/DDBJ whole genome shotgun (WGS) entry which is preliminary data.</text>
</comment>
<reference evidence="2" key="1">
    <citation type="submission" date="2020-08" db="EMBL/GenBank/DDBJ databases">
        <title>Winogradskyella ouciana sp. nov., isolated from the hadal seawater of the Mariana Trench.</title>
        <authorList>
            <person name="He X."/>
        </authorList>
    </citation>
    <scope>NUCLEOTIDE SEQUENCE [LARGE SCALE GENOMIC DNA]</scope>
    <source>
        <strain evidence="2">KCTC 52348</strain>
    </source>
</reference>